<dbReference type="RefSeq" id="WP_183986470.1">
    <property type="nucleotide sequence ID" value="NZ_JACHHG010000005.1"/>
</dbReference>
<evidence type="ECO:0000256" key="4">
    <source>
        <dbReference type="ARBA" id="ARBA00022692"/>
    </source>
</evidence>
<dbReference type="EMBL" id="JACHHG010000005">
    <property type="protein sequence ID" value="MBB6098246.1"/>
    <property type="molecule type" value="Genomic_DNA"/>
</dbReference>
<keyword evidence="3" id="KW-0488">Methylation</keyword>
<reference evidence="10 11" key="1">
    <citation type="submission" date="2020-08" db="EMBL/GenBank/DDBJ databases">
        <title>Genomic Encyclopedia of Type Strains, Phase IV (KMG-IV): sequencing the most valuable type-strain genomes for metagenomic binning, comparative biology and taxonomic classification.</title>
        <authorList>
            <person name="Goeker M."/>
        </authorList>
    </citation>
    <scope>NUCLEOTIDE SEQUENCE [LARGE SCALE GENOMIC DNA]</scope>
    <source>
        <strain evidence="10 11">DSM 21458</strain>
    </source>
</reference>
<gene>
    <name evidence="10" type="ORF">HNR42_001671</name>
</gene>
<protein>
    <submittedName>
        <fullName evidence="10">Type IV pilus assembly protein PilA</fullName>
    </submittedName>
</protein>
<evidence type="ECO:0000256" key="9">
    <source>
        <dbReference type="SAM" id="Phobius"/>
    </source>
</evidence>
<evidence type="ECO:0000313" key="10">
    <source>
        <dbReference type="EMBL" id="MBB6098246.1"/>
    </source>
</evidence>
<feature type="transmembrane region" description="Helical" evidence="9">
    <location>
        <begin position="13"/>
        <end position="32"/>
    </location>
</feature>
<dbReference type="Proteomes" id="UP000569951">
    <property type="component" value="Unassembled WGS sequence"/>
</dbReference>
<keyword evidence="4 9" id="KW-0812">Transmembrane</keyword>
<dbReference type="AlphaFoldDB" id="A0A841HZF3"/>
<keyword evidence="6 9" id="KW-1133">Transmembrane helix</keyword>
<evidence type="ECO:0000256" key="5">
    <source>
        <dbReference type="ARBA" id="ARBA00022764"/>
    </source>
</evidence>
<accession>A0A841HZF3</accession>
<dbReference type="Gene3D" id="3.30.700.10">
    <property type="entry name" value="Glycoprotein, Type 4 Pilin"/>
    <property type="match status" value="1"/>
</dbReference>
<dbReference type="GO" id="GO:0042597">
    <property type="term" value="C:periplasmic space"/>
    <property type="evidence" value="ECO:0007669"/>
    <property type="project" value="UniProtKB-SubCell"/>
</dbReference>
<dbReference type="InterPro" id="IPR045584">
    <property type="entry name" value="Pilin-like"/>
</dbReference>
<keyword evidence="5" id="KW-0574">Periplasm</keyword>
<evidence type="ECO:0000256" key="8">
    <source>
        <dbReference type="ARBA" id="ARBA00023237"/>
    </source>
</evidence>
<evidence type="ECO:0000256" key="6">
    <source>
        <dbReference type="ARBA" id="ARBA00022989"/>
    </source>
</evidence>
<dbReference type="NCBIfam" id="TIGR02532">
    <property type="entry name" value="IV_pilin_GFxxxE"/>
    <property type="match status" value="1"/>
</dbReference>
<keyword evidence="7 9" id="KW-0472">Membrane</keyword>
<dbReference type="SUPFAM" id="SSF54523">
    <property type="entry name" value="Pili subunits"/>
    <property type="match status" value="1"/>
</dbReference>
<comment type="caution">
    <text evidence="10">The sequence shown here is derived from an EMBL/GenBank/DDBJ whole genome shotgun (WGS) entry which is preliminary data.</text>
</comment>
<evidence type="ECO:0000256" key="2">
    <source>
        <dbReference type="ARBA" id="ARBA00004418"/>
    </source>
</evidence>
<dbReference type="InterPro" id="IPR012902">
    <property type="entry name" value="N_methyl_site"/>
</dbReference>
<proteinExistence type="predicted"/>
<evidence type="ECO:0000256" key="1">
    <source>
        <dbReference type="ARBA" id="ARBA00004203"/>
    </source>
</evidence>
<organism evidence="10 11">
    <name type="scientific">Deinobacterium chartae</name>
    <dbReference type="NCBI Taxonomy" id="521158"/>
    <lineage>
        <taxon>Bacteria</taxon>
        <taxon>Thermotogati</taxon>
        <taxon>Deinococcota</taxon>
        <taxon>Deinococci</taxon>
        <taxon>Deinococcales</taxon>
        <taxon>Deinococcaceae</taxon>
        <taxon>Deinobacterium</taxon>
    </lineage>
</organism>
<dbReference type="PANTHER" id="PTHR30093:SF44">
    <property type="entry name" value="TYPE II SECRETION SYSTEM CORE PROTEIN G"/>
    <property type="match status" value="1"/>
</dbReference>
<comment type="subcellular location">
    <subcellularLocation>
        <location evidence="1">Cell outer membrane</location>
        <topology evidence="1">Single-pass membrane protein</topology>
    </subcellularLocation>
    <subcellularLocation>
        <location evidence="2">Periplasm</location>
    </subcellularLocation>
</comment>
<dbReference type="GO" id="GO:0009279">
    <property type="term" value="C:cell outer membrane"/>
    <property type="evidence" value="ECO:0007669"/>
    <property type="project" value="UniProtKB-SubCell"/>
</dbReference>
<keyword evidence="8" id="KW-0998">Cell outer membrane</keyword>
<sequence>MKDSTQGFTLLELLIVIAIIGILAAVLLPNLVGARGAANKRALQGHSSTVYKVAVAIMAEDATLSGTDVASAVNGECMKDNVGVIPVQGTHFKYGWNAVPAAVKDGGSCSVSFANNDFVVEVKGGPSADNLTSVNGGQPK</sequence>
<dbReference type="PANTHER" id="PTHR30093">
    <property type="entry name" value="GENERAL SECRETION PATHWAY PROTEIN G"/>
    <property type="match status" value="1"/>
</dbReference>
<evidence type="ECO:0000256" key="7">
    <source>
        <dbReference type="ARBA" id="ARBA00023136"/>
    </source>
</evidence>
<keyword evidence="11" id="KW-1185">Reference proteome</keyword>
<name>A0A841HZF3_9DEIO</name>
<dbReference type="PROSITE" id="PS00409">
    <property type="entry name" value="PROKAR_NTER_METHYL"/>
    <property type="match status" value="1"/>
</dbReference>
<dbReference type="Pfam" id="PF07963">
    <property type="entry name" value="N_methyl"/>
    <property type="match status" value="1"/>
</dbReference>
<evidence type="ECO:0000313" key="11">
    <source>
        <dbReference type="Proteomes" id="UP000569951"/>
    </source>
</evidence>
<evidence type="ECO:0000256" key="3">
    <source>
        <dbReference type="ARBA" id="ARBA00022481"/>
    </source>
</evidence>